<evidence type="ECO:0000313" key="2">
    <source>
        <dbReference type="EMBL" id="TWU31618.1"/>
    </source>
</evidence>
<proteinExistence type="predicted"/>
<organism evidence="2 3">
    <name type="scientific">Novipirellula aureliae</name>
    <dbReference type="NCBI Taxonomy" id="2527966"/>
    <lineage>
        <taxon>Bacteria</taxon>
        <taxon>Pseudomonadati</taxon>
        <taxon>Planctomycetota</taxon>
        <taxon>Planctomycetia</taxon>
        <taxon>Pirellulales</taxon>
        <taxon>Pirellulaceae</taxon>
        <taxon>Novipirellula</taxon>
    </lineage>
</organism>
<dbReference type="AlphaFoldDB" id="A0A5C6D4C8"/>
<name>A0A5C6D4C8_9BACT</name>
<reference evidence="2 3" key="1">
    <citation type="submission" date="2019-02" db="EMBL/GenBank/DDBJ databases">
        <title>Deep-cultivation of Planctomycetes and their phenomic and genomic characterization uncovers novel biology.</title>
        <authorList>
            <person name="Wiegand S."/>
            <person name="Jogler M."/>
            <person name="Boedeker C."/>
            <person name="Pinto D."/>
            <person name="Vollmers J."/>
            <person name="Rivas-Marin E."/>
            <person name="Kohn T."/>
            <person name="Peeters S.H."/>
            <person name="Heuer A."/>
            <person name="Rast P."/>
            <person name="Oberbeckmann S."/>
            <person name="Bunk B."/>
            <person name="Jeske O."/>
            <person name="Meyerdierks A."/>
            <person name="Storesund J.E."/>
            <person name="Kallscheuer N."/>
            <person name="Luecker S."/>
            <person name="Lage O.M."/>
            <person name="Pohl T."/>
            <person name="Merkel B.J."/>
            <person name="Hornburger P."/>
            <person name="Mueller R.-W."/>
            <person name="Bruemmer F."/>
            <person name="Labrenz M."/>
            <person name="Spormann A.M."/>
            <person name="Op Den Camp H."/>
            <person name="Overmann J."/>
            <person name="Amann R."/>
            <person name="Jetten M.S.M."/>
            <person name="Mascher T."/>
            <person name="Medema M.H."/>
            <person name="Devos D.P."/>
            <person name="Kaster A.-K."/>
            <person name="Ovreas L."/>
            <person name="Rohde M."/>
            <person name="Galperin M.Y."/>
            <person name="Jogler C."/>
        </authorList>
    </citation>
    <scope>NUCLEOTIDE SEQUENCE [LARGE SCALE GENOMIC DNA]</scope>
    <source>
        <strain evidence="2 3">Q31b</strain>
    </source>
</reference>
<dbReference type="Gene3D" id="3.80.10.10">
    <property type="entry name" value="Ribonuclease Inhibitor"/>
    <property type="match status" value="1"/>
</dbReference>
<dbReference type="Proteomes" id="UP000315471">
    <property type="component" value="Unassembled WGS sequence"/>
</dbReference>
<evidence type="ECO:0000313" key="3">
    <source>
        <dbReference type="Proteomes" id="UP000315471"/>
    </source>
</evidence>
<keyword evidence="3" id="KW-1185">Reference proteome</keyword>
<keyword evidence="1" id="KW-0472">Membrane</keyword>
<feature type="transmembrane region" description="Helical" evidence="1">
    <location>
        <begin position="12"/>
        <end position="34"/>
    </location>
</feature>
<keyword evidence="1" id="KW-0812">Transmembrane</keyword>
<sequence length="178" mass="20217">MIDANVRKRRRLRFSIRALLVLTFVCAFPFWWIASQLSARRSEVATVARIQAIVPDASIQYENMASPWMLKLGFRPDFTQRVYAVDVTGQTAGMNANKFAFEFDDDDLTAIAADLRSLRELQEVYLQFSKVTDQSLAPLGTFESVRFLNLQQTAMSSDAVKTFASKHPGVKVAFFYKD</sequence>
<evidence type="ECO:0000256" key="1">
    <source>
        <dbReference type="SAM" id="Phobius"/>
    </source>
</evidence>
<gene>
    <name evidence="2" type="ORF">Q31b_58730</name>
</gene>
<dbReference type="EMBL" id="SJPY01000031">
    <property type="protein sequence ID" value="TWU31618.1"/>
    <property type="molecule type" value="Genomic_DNA"/>
</dbReference>
<keyword evidence="1" id="KW-1133">Transmembrane helix</keyword>
<protein>
    <submittedName>
        <fullName evidence="2">Uncharacterized protein</fullName>
    </submittedName>
</protein>
<accession>A0A5C6D4C8</accession>
<comment type="caution">
    <text evidence="2">The sequence shown here is derived from an EMBL/GenBank/DDBJ whole genome shotgun (WGS) entry which is preliminary data.</text>
</comment>
<dbReference type="InterPro" id="IPR032675">
    <property type="entry name" value="LRR_dom_sf"/>
</dbReference>